<evidence type="ECO:0000313" key="10">
    <source>
        <dbReference type="Proteomes" id="UP000176850"/>
    </source>
</evidence>
<gene>
    <name evidence="7" type="primary">gatA</name>
    <name evidence="9" type="ORF">A2799_04530</name>
</gene>
<dbReference type="SUPFAM" id="SSF75304">
    <property type="entry name" value="Amidase signature (AS) enzymes"/>
    <property type="match status" value="1"/>
</dbReference>
<keyword evidence="4 7" id="KW-0067">ATP-binding</keyword>
<keyword evidence="2 7" id="KW-0436">Ligase</keyword>
<dbReference type="InterPro" id="IPR020556">
    <property type="entry name" value="Amidase_CS"/>
</dbReference>
<dbReference type="InterPro" id="IPR036928">
    <property type="entry name" value="AS_sf"/>
</dbReference>
<evidence type="ECO:0000256" key="3">
    <source>
        <dbReference type="ARBA" id="ARBA00022741"/>
    </source>
</evidence>
<protein>
    <recommendedName>
        <fullName evidence="7">Glutamyl-tRNA(Gln) amidotransferase subunit A</fullName>
        <shortName evidence="7">Glu-ADT subunit A</shortName>
        <ecNumber evidence="7">6.3.5.7</ecNumber>
    </recommendedName>
</protein>
<dbReference type="HAMAP" id="MF_00120">
    <property type="entry name" value="GatA"/>
    <property type="match status" value="1"/>
</dbReference>
<evidence type="ECO:0000313" key="9">
    <source>
        <dbReference type="EMBL" id="OGK17681.1"/>
    </source>
</evidence>
<comment type="similarity">
    <text evidence="1 7">Belongs to the amidase family. GatA subfamily.</text>
</comment>
<dbReference type="Pfam" id="PF01425">
    <property type="entry name" value="Amidase"/>
    <property type="match status" value="1"/>
</dbReference>
<dbReference type="InterPro" id="IPR023631">
    <property type="entry name" value="Amidase_dom"/>
</dbReference>
<dbReference type="GO" id="GO:0050567">
    <property type="term" value="F:glutaminyl-tRNA synthase (glutamine-hydrolyzing) activity"/>
    <property type="evidence" value="ECO:0007669"/>
    <property type="project" value="UniProtKB-UniRule"/>
</dbReference>
<dbReference type="InterPro" id="IPR004412">
    <property type="entry name" value="GatA"/>
</dbReference>
<feature type="active site" description="Charge relay system" evidence="7">
    <location>
        <position position="165"/>
    </location>
</feature>
<keyword evidence="5 7" id="KW-0648">Protein biosynthesis</keyword>
<dbReference type="PANTHER" id="PTHR11895">
    <property type="entry name" value="TRANSAMIDASE"/>
    <property type="match status" value="1"/>
</dbReference>
<comment type="caution">
    <text evidence="9">The sequence shown here is derived from an EMBL/GenBank/DDBJ whole genome shotgun (WGS) entry which is preliminary data.</text>
</comment>
<name>A0A1F7GFJ5_9BACT</name>
<keyword evidence="3 7" id="KW-0547">Nucleotide-binding</keyword>
<dbReference type="GO" id="GO:0006412">
    <property type="term" value="P:translation"/>
    <property type="evidence" value="ECO:0007669"/>
    <property type="project" value="UniProtKB-UniRule"/>
</dbReference>
<dbReference type="AlphaFoldDB" id="A0A1F7GFJ5"/>
<feature type="domain" description="Amidase" evidence="8">
    <location>
        <begin position="25"/>
        <end position="461"/>
    </location>
</feature>
<evidence type="ECO:0000256" key="7">
    <source>
        <dbReference type="HAMAP-Rule" id="MF_00120"/>
    </source>
</evidence>
<evidence type="ECO:0000256" key="5">
    <source>
        <dbReference type="ARBA" id="ARBA00022917"/>
    </source>
</evidence>
<evidence type="ECO:0000259" key="8">
    <source>
        <dbReference type="Pfam" id="PF01425"/>
    </source>
</evidence>
<comment type="catalytic activity">
    <reaction evidence="6 7">
        <text>L-glutamyl-tRNA(Gln) + L-glutamine + ATP + H2O = L-glutaminyl-tRNA(Gln) + L-glutamate + ADP + phosphate + H(+)</text>
        <dbReference type="Rhea" id="RHEA:17521"/>
        <dbReference type="Rhea" id="RHEA-COMP:9681"/>
        <dbReference type="Rhea" id="RHEA-COMP:9684"/>
        <dbReference type="ChEBI" id="CHEBI:15377"/>
        <dbReference type="ChEBI" id="CHEBI:15378"/>
        <dbReference type="ChEBI" id="CHEBI:29985"/>
        <dbReference type="ChEBI" id="CHEBI:30616"/>
        <dbReference type="ChEBI" id="CHEBI:43474"/>
        <dbReference type="ChEBI" id="CHEBI:58359"/>
        <dbReference type="ChEBI" id="CHEBI:78520"/>
        <dbReference type="ChEBI" id="CHEBI:78521"/>
        <dbReference type="ChEBI" id="CHEBI:456216"/>
        <dbReference type="EC" id="6.3.5.7"/>
    </reaction>
</comment>
<dbReference type="NCBIfam" id="TIGR00132">
    <property type="entry name" value="gatA"/>
    <property type="match status" value="1"/>
</dbReference>
<dbReference type="GO" id="GO:0030956">
    <property type="term" value="C:glutamyl-tRNA(Gln) amidotransferase complex"/>
    <property type="evidence" value="ECO:0007669"/>
    <property type="project" value="InterPro"/>
</dbReference>
<dbReference type="GO" id="GO:0005524">
    <property type="term" value="F:ATP binding"/>
    <property type="evidence" value="ECO:0007669"/>
    <property type="project" value="UniProtKB-KW"/>
</dbReference>
<dbReference type="EMBL" id="MFZH01000039">
    <property type="protein sequence ID" value="OGK17681.1"/>
    <property type="molecule type" value="Genomic_DNA"/>
</dbReference>
<organism evidence="9 10">
    <name type="scientific">Candidatus Roizmanbacteria bacterium RIFCSPHIGHO2_01_FULL_39_24</name>
    <dbReference type="NCBI Taxonomy" id="1802032"/>
    <lineage>
        <taxon>Bacteria</taxon>
        <taxon>Candidatus Roizmaniibacteriota</taxon>
    </lineage>
</organism>
<feature type="active site" description="Charge relay system" evidence="7">
    <location>
        <position position="90"/>
    </location>
</feature>
<evidence type="ECO:0000256" key="4">
    <source>
        <dbReference type="ARBA" id="ARBA00022840"/>
    </source>
</evidence>
<dbReference type="InterPro" id="IPR000120">
    <property type="entry name" value="Amidase"/>
</dbReference>
<dbReference type="Gene3D" id="3.90.1300.10">
    <property type="entry name" value="Amidase signature (AS) domain"/>
    <property type="match status" value="1"/>
</dbReference>
<dbReference type="Proteomes" id="UP000176850">
    <property type="component" value="Unassembled WGS sequence"/>
</dbReference>
<comment type="subunit">
    <text evidence="7">Heterotrimer of A, B and C subunits.</text>
</comment>
<sequence>MINTRDLTIKGTLELLKKKEISVEELVSSCLNIIESKNPEINAVLTVNENALDEAQQFSNLTPLRPRLREGAAISQFNNKPLLGIPIILKDAYSTKGLRTTAASKVLENYIPPFDATVVKKLKEAGAIILGKANMDAWAHGSSGENSDFGPTKNPYDLSRTPGGSSSGSAAALAAGMSLASTGTDTGGSIRLPASFTNLVGLKPTYGRVSRYGIIAMGSSFDSIGHFTKDVYDNALILSVTAGHDSLDGTTSKLDVPKYHLKLETSMRGKKIGIVKEFTHSGIDSKVDEVTQKTIKTMERLGGEFIEVSLPHVEYAIETYYILVPAEVSSNLGRMTGTRFGKGRELFGDEAKRRIMIGTYTLSSGYYDAYYNKALKVRTRIKQDFDQAFEKVDALLCPVSPTLPFKLGEKANDPLAMYLSDIFVAPMNLAGVPALSVPAGSVEGLPVGIQFVTKQFDEQLLYQVAYAYEQARGPIENLKINT</sequence>
<evidence type="ECO:0000256" key="1">
    <source>
        <dbReference type="ARBA" id="ARBA00008069"/>
    </source>
</evidence>
<evidence type="ECO:0000256" key="2">
    <source>
        <dbReference type="ARBA" id="ARBA00022598"/>
    </source>
</evidence>
<dbReference type="PANTHER" id="PTHR11895:SF151">
    <property type="entry name" value="GLUTAMYL-TRNA(GLN) AMIDOTRANSFERASE SUBUNIT A"/>
    <property type="match status" value="1"/>
</dbReference>
<accession>A0A1F7GFJ5</accession>
<comment type="function">
    <text evidence="7">Allows the formation of correctly charged Gln-tRNA(Gln) through the transamidation of misacylated Glu-tRNA(Gln) in organisms which lack glutaminyl-tRNA synthetase. The reaction takes place in the presence of glutamine and ATP through an activated gamma-phospho-Glu-tRNA(Gln).</text>
</comment>
<reference evidence="9 10" key="1">
    <citation type="journal article" date="2016" name="Nat. Commun.">
        <title>Thousands of microbial genomes shed light on interconnected biogeochemical processes in an aquifer system.</title>
        <authorList>
            <person name="Anantharaman K."/>
            <person name="Brown C.T."/>
            <person name="Hug L.A."/>
            <person name="Sharon I."/>
            <person name="Castelle C.J."/>
            <person name="Probst A.J."/>
            <person name="Thomas B.C."/>
            <person name="Singh A."/>
            <person name="Wilkins M.J."/>
            <person name="Karaoz U."/>
            <person name="Brodie E.L."/>
            <person name="Williams K.H."/>
            <person name="Hubbard S.S."/>
            <person name="Banfield J.F."/>
        </authorList>
    </citation>
    <scope>NUCLEOTIDE SEQUENCE [LARGE SCALE GENOMIC DNA]</scope>
</reference>
<feature type="active site" description="Acyl-ester intermediate" evidence="7">
    <location>
        <position position="189"/>
    </location>
</feature>
<dbReference type="EC" id="6.3.5.7" evidence="7"/>
<evidence type="ECO:0000256" key="6">
    <source>
        <dbReference type="ARBA" id="ARBA00047407"/>
    </source>
</evidence>
<dbReference type="PROSITE" id="PS00571">
    <property type="entry name" value="AMIDASES"/>
    <property type="match status" value="1"/>
</dbReference>
<proteinExistence type="inferred from homology"/>